<name>A0A1I0WI86_9FIRM</name>
<dbReference type="EMBL" id="FOJY01000004">
    <property type="protein sequence ID" value="SFA87723.1"/>
    <property type="molecule type" value="Genomic_DNA"/>
</dbReference>
<gene>
    <name evidence="1" type="ORF">SAMN05216249_10463</name>
</gene>
<sequence length="57" mass="6827">MIFATEYDVKMIDEMVKWLNVDNLKQGEPAPLREDAPDEIKEYYKDIHKRMAMFDGF</sequence>
<keyword evidence="2" id="KW-1185">Reference proteome</keyword>
<dbReference type="AlphaFoldDB" id="A0A1I0WI86"/>
<evidence type="ECO:0000313" key="1">
    <source>
        <dbReference type="EMBL" id="SFA87723.1"/>
    </source>
</evidence>
<evidence type="ECO:0000313" key="2">
    <source>
        <dbReference type="Proteomes" id="UP000198838"/>
    </source>
</evidence>
<dbReference type="RefSeq" id="WP_177205557.1">
    <property type="nucleotide sequence ID" value="NZ_FOJY01000004.1"/>
</dbReference>
<dbReference type="Proteomes" id="UP000198838">
    <property type="component" value="Unassembled WGS sequence"/>
</dbReference>
<proteinExistence type="predicted"/>
<reference evidence="1 2" key="1">
    <citation type="submission" date="2016-10" db="EMBL/GenBank/DDBJ databases">
        <authorList>
            <person name="de Groot N.N."/>
        </authorList>
    </citation>
    <scope>NUCLEOTIDE SEQUENCE [LARGE SCALE GENOMIC DNA]</scope>
    <source>
        <strain evidence="1 2">DSM 5522</strain>
    </source>
</reference>
<protein>
    <submittedName>
        <fullName evidence="1">Uncharacterized protein</fullName>
    </submittedName>
</protein>
<accession>A0A1I0WI86</accession>
<organism evidence="1 2">
    <name type="scientific">Acetitomaculum ruminis DSM 5522</name>
    <dbReference type="NCBI Taxonomy" id="1120918"/>
    <lineage>
        <taxon>Bacteria</taxon>
        <taxon>Bacillati</taxon>
        <taxon>Bacillota</taxon>
        <taxon>Clostridia</taxon>
        <taxon>Lachnospirales</taxon>
        <taxon>Lachnospiraceae</taxon>
        <taxon>Acetitomaculum</taxon>
    </lineage>
</organism>
<dbReference type="STRING" id="1120918.SAMN05216249_10463"/>